<dbReference type="SUPFAM" id="SSF48371">
    <property type="entry name" value="ARM repeat"/>
    <property type="match status" value="1"/>
</dbReference>
<gene>
    <name evidence="4" type="ORF">DCF15_11835</name>
</gene>
<evidence type="ECO:0008006" key="6">
    <source>
        <dbReference type="Google" id="ProtNLM"/>
    </source>
</evidence>
<feature type="compositionally biased region" description="Polar residues" evidence="3">
    <location>
        <begin position="301"/>
        <end position="311"/>
    </location>
</feature>
<protein>
    <recommendedName>
        <fullName evidence="6">DUF1186 domain-containing protein</fullName>
    </recommendedName>
</protein>
<feature type="region of interest" description="Disordered" evidence="3">
    <location>
        <begin position="275"/>
        <end position="326"/>
    </location>
</feature>
<dbReference type="Gene3D" id="1.25.10.10">
    <property type="entry name" value="Leucine-rich Repeat Variant"/>
    <property type="match status" value="1"/>
</dbReference>
<accession>A0A2W4Z7X8</accession>
<dbReference type="EMBL" id="QBMP01000115">
    <property type="protein sequence ID" value="PZO54415.1"/>
    <property type="molecule type" value="Genomic_DNA"/>
</dbReference>
<dbReference type="InterPro" id="IPR011989">
    <property type="entry name" value="ARM-like"/>
</dbReference>
<reference evidence="4 5" key="2">
    <citation type="submission" date="2018-06" db="EMBL/GenBank/DDBJ databases">
        <title>Metagenomic assembly of (sub)arctic Cyanobacteria and their associated microbiome from non-axenic cultures.</title>
        <authorList>
            <person name="Baurain D."/>
        </authorList>
    </citation>
    <scope>NUCLEOTIDE SEQUENCE [LARGE SCALE GENOMIC DNA]</scope>
    <source>
        <strain evidence="4">ULC027bin1</strain>
    </source>
</reference>
<evidence type="ECO:0000256" key="1">
    <source>
        <dbReference type="ARBA" id="ARBA00022549"/>
    </source>
</evidence>
<evidence type="ECO:0000256" key="3">
    <source>
        <dbReference type="SAM" id="MobiDB-lite"/>
    </source>
</evidence>
<feature type="compositionally biased region" description="Basic and acidic residues" evidence="3">
    <location>
        <begin position="275"/>
        <end position="287"/>
    </location>
</feature>
<organism evidence="4 5">
    <name type="scientific">Phormidesmis priestleyi</name>
    <dbReference type="NCBI Taxonomy" id="268141"/>
    <lineage>
        <taxon>Bacteria</taxon>
        <taxon>Bacillati</taxon>
        <taxon>Cyanobacteriota</taxon>
        <taxon>Cyanophyceae</taxon>
        <taxon>Leptolyngbyales</taxon>
        <taxon>Leptolyngbyaceae</taxon>
        <taxon>Phormidesmis</taxon>
    </lineage>
</organism>
<comment type="caution">
    <text evidence="4">The sequence shown here is derived from an EMBL/GenBank/DDBJ whole genome shotgun (WGS) entry which is preliminary data.</text>
</comment>
<dbReference type="GO" id="GO:0030089">
    <property type="term" value="C:phycobilisome"/>
    <property type="evidence" value="ECO:0007669"/>
    <property type="project" value="UniProtKB-KW"/>
</dbReference>
<feature type="compositionally biased region" description="Basic residues" evidence="3">
    <location>
        <begin position="316"/>
        <end position="326"/>
    </location>
</feature>
<dbReference type="AlphaFoldDB" id="A0A2W4Z7X8"/>
<dbReference type="InterPro" id="IPR016024">
    <property type="entry name" value="ARM-type_fold"/>
</dbReference>
<reference evidence="5" key="1">
    <citation type="submission" date="2018-04" db="EMBL/GenBank/DDBJ databases">
        <authorList>
            <person name="Cornet L."/>
        </authorList>
    </citation>
    <scope>NUCLEOTIDE SEQUENCE [LARGE SCALE GENOMIC DNA]</scope>
</reference>
<evidence type="ECO:0000313" key="5">
    <source>
        <dbReference type="Proteomes" id="UP000249794"/>
    </source>
</evidence>
<evidence type="ECO:0000256" key="2">
    <source>
        <dbReference type="ARBA" id="ARBA00022738"/>
    </source>
</evidence>
<dbReference type="Proteomes" id="UP000249794">
    <property type="component" value="Unassembled WGS sequence"/>
</dbReference>
<keyword evidence="1" id="KW-0042">Antenna complex</keyword>
<sequence>MTAYSPPVSALLTYGSCLEQAKKIRDPEHERILETLIAAKPGETDLADLSQIKRSLKPEKWPDYLQELGITSADIPELIRMMTDDDLNWADSDSSEVWAPVHAWRCLGFLRAEAAIAPLISLLDDDDDDNDWVMEEVPWVLGLIGESAIAPIALHLANRGALEWGRISSVSALEYTALLHSDLQAICIEKLASQLADYVHNPESLNGFLVSSLVELKAVSKASLMSRAFASERVDDTVRGNWPHMQIEMGLATKADFTPKELAYRDFEWVYDPKPNRKLREPTDRQTMRSIEQSQRKPSSERSPQGFGSKNTEGKGKKKKPKKKKR</sequence>
<evidence type="ECO:0000313" key="4">
    <source>
        <dbReference type="EMBL" id="PZO54415.1"/>
    </source>
</evidence>
<keyword evidence="2" id="KW-0605">Phycobilisome</keyword>
<proteinExistence type="predicted"/>
<name>A0A2W4Z7X8_9CYAN</name>